<keyword evidence="4" id="KW-1185">Reference proteome</keyword>
<keyword evidence="2" id="KW-0732">Signal</keyword>
<sequence length="173" mass="18807">MRLLVCITLTLVILGTVQAGPVGDELTNRRRGKEREGQMPPNSRTEENRPDTGDNEVVDTGPATEPMTTDGPSYASMLRHGATLTGNCCQQTAETCSNCAARLAEAGIDTCECVGGKKETRDDLEDLYLRATSRRHKSRVDPMCLCDGYPCALLYHRSTLLVGDTILLVLHAP</sequence>
<comment type="caution">
    <text evidence="3">The sequence shown here is derived from an EMBL/GenBank/DDBJ whole genome shotgun (WGS) entry which is preliminary data.</text>
</comment>
<evidence type="ECO:0000313" key="3">
    <source>
        <dbReference type="EMBL" id="KAJ1922665.1"/>
    </source>
</evidence>
<organism evidence="3 4">
    <name type="scientific">Tieghemiomyces parasiticus</name>
    <dbReference type="NCBI Taxonomy" id="78921"/>
    <lineage>
        <taxon>Eukaryota</taxon>
        <taxon>Fungi</taxon>
        <taxon>Fungi incertae sedis</taxon>
        <taxon>Zoopagomycota</taxon>
        <taxon>Kickxellomycotina</taxon>
        <taxon>Dimargaritomycetes</taxon>
        <taxon>Dimargaritales</taxon>
        <taxon>Dimargaritaceae</taxon>
        <taxon>Tieghemiomyces</taxon>
    </lineage>
</organism>
<name>A0A9W8AD56_9FUNG</name>
<evidence type="ECO:0000256" key="2">
    <source>
        <dbReference type="SAM" id="SignalP"/>
    </source>
</evidence>
<accession>A0A9W8AD56</accession>
<feature type="region of interest" description="Disordered" evidence="1">
    <location>
        <begin position="22"/>
        <end position="72"/>
    </location>
</feature>
<protein>
    <submittedName>
        <fullName evidence="3">Uncharacterized protein</fullName>
    </submittedName>
</protein>
<evidence type="ECO:0000313" key="4">
    <source>
        <dbReference type="Proteomes" id="UP001150569"/>
    </source>
</evidence>
<dbReference type="Proteomes" id="UP001150569">
    <property type="component" value="Unassembled WGS sequence"/>
</dbReference>
<gene>
    <name evidence="3" type="ORF">IWQ60_006377</name>
</gene>
<evidence type="ECO:0000256" key="1">
    <source>
        <dbReference type="SAM" id="MobiDB-lite"/>
    </source>
</evidence>
<dbReference type="AlphaFoldDB" id="A0A9W8AD56"/>
<dbReference type="EMBL" id="JANBPT010000381">
    <property type="protein sequence ID" value="KAJ1922665.1"/>
    <property type="molecule type" value="Genomic_DNA"/>
</dbReference>
<proteinExistence type="predicted"/>
<reference evidence="3" key="1">
    <citation type="submission" date="2022-07" db="EMBL/GenBank/DDBJ databases">
        <title>Phylogenomic reconstructions and comparative analyses of Kickxellomycotina fungi.</title>
        <authorList>
            <person name="Reynolds N.K."/>
            <person name="Stajich J.E."/>
            <person name="Barry K."/>
            <person name="Grigoriev I.V."/>
            <person name="Crous P."/>
            <person name="Smith M.E."/>
        </authorList>
    </citation>
    <scope>NUCLEOTIDE SEQUENCE</scope>
    <source>
        <strain evidence="3">RSA 861</strain>
    </source>
</reference>
<feature type="signal peptide" evidence="2">
    <location>
        <begin position="1"/>
        <end position="19"/>
    </location>
</feature>
<feature type="chain" id="PRO_5040810247" evidence="2">
    <location>
        <begin position="20"/>
        <end position="173"/>
    </location>
</feature>